<evidence type="ECO:0000259" key="3">
    <source>
        <dbReference type="Pfam" id="PF19314"/>
    </source>
</evidence>
<dbReference type="PANTHER" id="PTHR21705:SF6">
    <property type="entry name" value="FHF COMPLEX SUBUNIT HOOK-INTERACTING PROTEIN 1A"/>
    <property type="match status" value="1"/>
</dbReference>
<dbReference type="EMBL" id="RJVU01054669">
    <property type="protein sequence ID" value="ROL01464.1"/>
    <property type="molecule type" value="Genomic_DNA"/>
</dbReference>
<evidence type="ECO:0000256" key="2">
    <source>
        <dbReference type="SAM" id="MobiDB-lite"/>
    </source>
</evidence>
<comment type="caution">
    <text evidence="4">The sequence shown here is derived from an EMBL/GenBank/DDBJ whole genome shotgun (WGS) entry which is preliminary data.</text>
</comment>
<organism evidence="4 5">
    <name type="scientific">Anabarilius grahami</name>
    <name type="common">Kanglang fish</name>
    <name type="synonym">Barilius grahami</name>
    <dbReference type="NCBI Taxonomy" id="495550"/>
    <lineage>
        <taxon>Eukaryota</taxon>
        <taxon>Metazoa</taxon>
        <taxon>Chordata</taxon>
        <taxon>Craniata</taxon>
        <taxon>Vertebrata</taxon>
        <taxon>Euteleostomi</taxon>
        <taxon>Actinopterygii</taxon>
        <taxon>Neopterygii</taxon>
        <taxon>Teleostei</taxon>
        <taxon>Ostariophysi</taxon>
        <taxon>Cypriniformes</taxon>
        <taxon>Xenocyprididae</taxon>
        <taxon>Xenocypridinae</taxon>
        <taxon>Xenocypridinae incertae sedis</taxon>
        <taxon>Anabarilius</taxon>
    </lineage>
</organism>
<dbReference type="OrthoDB" id="6287422at2759"/>
<dbReference type="Pfam" id="PF19311">
    <property type="entry name" value="KELAA"/>
    <property type="match status" value="1"/>
</dbReference>
<name>A0A3N0Y0R4_ANAGA</name>
<gene>
    <name evidence="4" type="ORF">DPX16_2033</name>
</gene>
<protein>
    <submittedName>
        <fullName evidence="4">Protein FAM160A1</fullName>
    </submittedName>
</protein>
<dbReference type="InterPro" id="IPR045668">
    <property type="entry name" value="FHIP_KELAA_motif"/>
</dbReference>
<sequence length="971" mass="107879">MSDDFEDGGENEMEFFALPRYFLDLSNMITARPAAMAALRMLASVVSSNNGGRALTLKGVDPETCMIVFKNHWTQVLRILEKHDPGRGGGVGLRFGPIPGDEASAVQNYVEHMLFLLMEEESGQGGAMGTILEFVVVENVMEKLFLWSLRREFTDDMKLEQLRMYKMLVAQAKQPLLHHKPILKPLMMLLSACSSSSTVGPSSSSTMGLTAPGKSSSSAAGPTCTISGSSAVEAELVSLLNQLCRVLVKDASVLELFFHSSQDQGAANFLLFSLLIPFIHRDGTVGTQARDALTLIMSLSSQNSLVAKHIVENTYFCPVLATGLSGLYSGLPAKLEVYSDGWFCLEKHDWLQVPALFQFLNSLHFCCTVCKLTLEEVMTTTAYLELFLRSISDSALLQTFLIFILRHRHDNVNILDTLCNCTFKPLRPSTARHSQWYLIPCSHLTCAERHRLRERDCYSITASALLSLTPSFFIPKPCSSPTQPPKPDYILWSKVTEGLLRGNMGMEDLFSGGDSVGFSRITASEPLMDKNYLHYLYDARRAVCTGVQACGVWSAPYDGLNPSPDEYEDDDECLPLSAQTATPHPPSDSSSAGDRERVELEWDDTYDAAPDGEATPEHPAPDEPPKHIQEMRKSAIMLIKGSYIEESDFQDDVLVYNLIAQKDARDDRRTSAKNGLSKQTYIQTHANHMTSDHNPVTPLVNGHAFEEPKLELEADAVNLDHNRNESKTPAADDFVSQCLDLIRALGGEEDAVMEDEEQLLDLLHEEEVDFSSFCEDHEGEDDADEELNRNHSGKHGISFTGPFISVLLSRLENMLENSIEVNLLVTGILAQLATYPQPLLRGFLLNTRPVFQAGVRSLYQVLQSVGCQIEQHAASSPDFPELVREAAQYLLLKDQSLKEQESDVHQQDSSTGWFLNGHVSGRPRKPLPPCPKIPPHLRNRVFATFLFGEFLKELAAIAQEHSILPERTSEE</sequence>
<feature type="compositionally biased region" description="Polar residues" evidence="2">
    <location>
        <begin position="577"/>
        <end position="592"/>
    </location>
</feature>
<evidence type="ECO:0000313" key="5">
    <source>
        <dbReference type="Proteomes" id="UP000281406"/>
    </source>
</evidence>
<evidence type="ECO:0000256" key="1">
    <source>
        <dbReference type="ARBA" id="ARBA00024336"/>
    </source>
</evidence>
<accession>A0A3N0Y0R4</accession>
<reference evidence="4 5" key="1">
    <citation type="submission" date="2018-10" db="EMBL/GenBank/DDBJ databases">
        <title>Genome assembly for a Yunnan-Guizhou Plateau 3E fish, Anabarilius grahami (Regan), and its evolutionary and genetic applications.</title>
        <authorList>
            <person name="Jiang W."/>
        </authorList>
    </citation>
    <scope>NUCLEOTIDE SEQUENCE [LARGE SCALE GENOMIC DNA]</scope>
    <source>
        <strain evidence="4">AG-KIZ</strain>
        <tissue evidence="4">Muscle</tissue>
    </source>
</reference>
<keyword evidence="5" id="KW-1185">Reference proteome</keyword>
<evidence type="ECO:0000313" key="4">
    <source>
        <dbReference type="EMBL" id="ROL01464.1"/>
    </source>
</evidence>
<dbReference type="InterPro" id="IPR045669">
    <property type="entry name" value="FHIP_C"/>
</dbReference>
<dbReference type="Pfam" id="PF19314">
    <property type="entry name" value="DUF5917"/>
    <property type="match status" value="1"/>
</dbReference>
<dbReference type="Proteomes" id="UP000281406">
    <property type="component" value="Unassembled WGS sequence"/>
</dbReference>
<feature type="region of interest" description="Disordered" evidence="2">
    <location>
        <begin position="607"/>
        <end position="626"/>
    </location>
</feature>
<dbReference type="PANTHER" id="PTHR21705">
    <property type="entry name" value="RAI16 PROTEIN-RELATED"/>
    <property type="match status" value="1"/>
</dbReference>
<comment type="similarity">
    <text evidence="1">Belongs to the FHIP family.</text>
</comment>
<feature type="compositionally biased region" description="Basic and acidic residues" evidence="2">
    <location>
        <begin position="615"/>
        <end position="626"/>
    </location>
</feature>
<feature type="domain" description="FHF complex subunit HOOK-interacting protein C-terminal" evidence="3">
    <location>
        <begin position="800"/>
        <end position="891"/>
    </location>
</feature>
<dbReference type="Pfam" id="PF10257">
    <property type="entry name" value="RAI16-like"/>
    <property type="match status" value="1"/>
</dbReference>
<dbReference type="InterPro" id="IPR019384">
    <property type="entry name" value="FHIP"/>
</dbReference>
<feature type="region of interest" description="Disordered" evidence="2">
    <location>
        <begin position="576"/>
        <end position="596"/>
    </location>
</feature>
<dbReference type="AlphaFoldDB" id="A0A3N0Y0R4"/>
<proteinExistence type="inferred from homology"/>